<dbReference type="InterPro" id="IPR044789">
    <property type="entry name" value="Put_A1-4-GlycosylTfrase_plant"/>
</dbReference>
<keyword evidence="1" id="KW-1133">Transmembrane helix</keyword>
<dbReference type="Pfam" id="PF04488">
    <property type="entry name" value="Gly_transf_sug"/>
    <property type="match status" value="1"/>
</dbReference>
<keyword evidence="1" id="KW-0472">Membrane</keyword>
<dbReference type="InterPro" id="IPR007652">
    <property type="entry name" value="A1-4-GlycosylTfrase_dom"/>
</dbReference>
<sequence>MGKKLSKNVFLKLLSRTVKSPIFFVMSFTAIFFMIYADGNMLSKVSLYPLELTTYEIFESQDIGIQDTEDVLPVFSRISTNRTEKNIDLDDQEDNDRDALIAPVNVTEEERMVWFRRRLSETEILDSNDLTQKFHRRVWEFLNNGCNIQLYMTWFSPAKNFSRRHLLSIVTLFKAHPEGCLMIISRTMDSKRGYKILKPIIDRGFKVLTITPDVSFLLKNTPAESWFESMRHGKKDPGYVPFTENLSHLLRIAVLYKYGGVYLDTDYVILRDFYGLRNAIGVQNVDLKTKKWTKLNNAVLIFDINHPLLYDFMEEFSWNYNGNKWEYNGPDLVSRVGERVGSNPGYNLTLLPAQGVLSSGLDADTEAYEEASERVRVEVG</sequence>
<name>W9SRX8_9ROSA</name>
<gene>
    <name evidence="3" type="ORF">L484_015588</name>
</gene>
<dbReference type="KEGG" id="mnt:21398676"/>
<feature type="transmembrane region" description="Helical" evidence="1">
    <location>
        <begin position="21"/>
        <end position="37"/>
    </location>
</feature>
<dbReference type="PANTHER" id="PTHR46781">
    <property type="entry name" value="ALPHA 1,4-GLYCOSYLTRANSFERASE FAMILY PROTEIN"/>
    <property type="match status" value="1"/>
</dbReference>
<dbReference type="STRING" id="981085.W9SRX8"/>
<keyword evidence="1" id="KW-0812">Transmembrane</keyword>
<keyword evidence="4" id="KW-1185">Reference proteome</keyword>
<dbReference type="OrthoDB" id="409543at2759"/>
<reference evidence="4" key="1">
    <citation type="submission" date="2013-01" db="EMBL/GenBank/DDBJ databases">
        <title>Draft Genome Sequence of a Mulberry Tree, Morus notabilis C.K. Schneid.</title>
        <authorList>
            <person name="He N."/>
            <person name="Zhao S."/>
        </authorList>
    </citation>
    <scope>NUCLEOTIDE SEQUENCE</scope>
</reference>
<dbReference type="InterPro" id="IPR007577">
    <property type="entry name" value="GlycoTrfase_DXD_sugar-bd_CS"/>
</dbReference>
<evidence type="ECO:0000313" key="4">
    <source>
        <dbReference type="Proteomes" id="UP000030645"/>
    </source>
</evidence>
<dbReference type="Proteomes" id="UP000030645">
    <property type="component" value="Unassembled WGS sequence"/>
</dbReference>
<evidence type="ECO:0000313" key="3">
    <source>
        <dbReference type="EMBL" id="EXC23678.1"/>
    </source>
</evidence>
<protein>
    <recommendedName>
        <fullName evidence="2">Alpha 1,4-glycosyltransferase domain-containing protein</fullName>
    </recommendedName>
</protein>
<dbReference type="Pfam" id="PF04572">
    <property type="entry name" value="Gb3_synth"/>
    <property type="match status" value="1"/>
</dbReference>
<dbReference type="EMBL" id="KE346002">
    <property type="protein sequence ID" value="EXC23678.1"/>
    <property type="molecule type" value="Genomic_DNA"/>
</dbReference>
<dbReference type="SUPFAM" id="SSF53448">
    <property type="entry name" value="Nucleotide-diphospho-sugar transferases"/>
    <property type="match status" value="1"/>
</dbReference>
<dbReference type="PANTHER" id="PTHR46781:SF7">
    <property type="entry name" value="ALPHA 1,4-GLYCOSYLTRANSFERASE FAMILY PROTEIN"/>
    <property type="match status" value="1"/>
</dbReference>
<feature type="domain" description="Alpha 1,4-glycosyltransferase" evidence="2">
    <location>
        <begin position="302"/>
        <end position="339"/>
    </location>
</feature>
<dbReference type="Gene3D" id="3.90.550.20">
    <property type="match status" value="1"/>
</dbReference>
<organism evidence="3 4">
    <name type="scientific">Morus notabilis</name>
    <dbReference type="NCBI Taxonomy" id="981085"/>
    <lineage>
        <taxon>Eukaryota</taxon>
        <taxon>Viridiplantae</taxon>
        <taxon>Streptophyta</taxon>
        <taxon>Embryophyta</taxon>
        <taxon>Tracheophyta</taxon>
        <taxon>Spermatophyta</taxon>
        <taxon>Magnoliopsida</taxon>
        <taxon>eudicotyledons</taxon>
        <taxon>Gunneridae</taxon>
        <taxon>Pentapetalae</taxon>
        <taxon>rosids</taxon>
        <taxon>fabids</taxon>
        <taxon>Rosales</taxon>
        <taxon>Moraceae</taxon>
        <taxon>Moreae</taxon>
        <taxon>Morus</taxon>
    </lineage>
</organism>
<dbReference type="AlphaFoldDB" id="W9SRX8"/>
<proteinExistence type="predicted"/>
<dbReference type="InterPro" id="IPR029044">
    <property type="entry name" value="Nucleotide-diphossugar_trans"/>
</dbReference>
<evidence type="ECO:0000256" key="1">
    <source>
        <dbReference type="SAM" id="Phobius"/>
    </source>
</evidence>
<dbReference type="eggNOG" id="KOG1928">
    <property type="taxonomic scope" value="Eukaryota"/>
</dbReference>
<accession>W9SRX8</accession>
<evidence type="ECO:0000259" key="2">
    <source>
        <dbReference type="Pfam" id="PF04572"/>
    </source>
</evidence>